<feature type="region of interest" description="Disordered" evidence="1">
    <location>
        <begin position="1"/>
        <end position="26"/>
    </location>
</feature>
<evidence type="ECO:0000313" key="2">
    <source>
        <dbReference type="EMBL" id="KAF7431503.1"/>
    </source>
</evidence>
<keyword evidence="3" id="KW-1185">Reference proteome</keyword>
<dbReference type="EMBL" id="JACSDY010000003">
    <property type="protein sequence ID" value="KAF7431503.1"/>
    <property type="molecule type" value="Genomic_DNA"/>
</dbReference>
<dbReference type="Proteomes" id="UP000600918">
    <property type="component" value="Unassembled WGS sequence"/>
</dbReference>
<evidence type="ECO:0000256" key="1">
    <source>
        <dbReference type="SAM" id="MobiDB-lite"/>
    </source>
</evidence>
<accession>A0A834P7H2</accession>
<sequence>MMPLTVCSSQRRHHQQKETNGPLFLTAHPSSRGLELPTLQTNHVVPLKFFIVTTKCKVKLTPETNRMVKAHTDLLHSPDDDDDDDDKDDDDDDDDDDKDDDVDDNDDNDEEDDDDDDNKDELATGKRRASSRSSLQQHEYQRC</sequence>
<dbReference type="InterPro" id="IPR016024">
    <property type="entry name" value="ARM-type_fold"/>
</dbReference>
<feature type="compositionally biased region" description="Acidic residues" evidence="1">
    <location>
        <begin position="79"/>
        <end position="119"/>
    </location>
</feature>
<organism evidence="2 3">
    <name type="scientific">Vespula pensylvanica</name>
    <name type="common">Western yellow jacket</name>
    <name type="synonym">Wasp</name>
    <dbReference type="NCBI Taxonomy" id="30213"/>
    <lineage>
        <taxon>Eukaryota</taxon>
        <taxon>Metazoa</taxon>
        <taxon>Ecdysozoa</taxon>
        <taxon>Arthropoda</taxon>
        <taxon>Hexapoda</taxon>
        <taxon>Insecta</taxon>
        <taxon>Pterygota</taxon>
        <taxon>Neoptera</taxon>
        <taxon>Endopterygota</taxon>
        <taxon>Hymenoptera</taxon>
        <taxon>Apocrita</taxon>
        <taxon>Aculeata</taxon>
        <taxon>Vespoidea</taxon>
        <taxon>Vespidae</taxon>
        <taxon>Vespinae</taxon>
        <taxon>Vespula</taxon>
    </lineage>
</organism>
<feature type="region of interest" description="Disordered" evidence="1">
    <location>
        <begin position="62"/>
        <end position="143"/>
    </location>
</feature>
<feature type="compositionally biased region" description="Polar residues" evidence="1">
    <location>
        <begin position="131"/>
        <end position="143"/>
    </location>
</feature>
<name>A0A834P7H2_VESPE</name>
<proteinExistence type="predicted"/>
<dbReference type="Gene3D" id="3.30.70.2850">
    <property type="match status" value="1"/>
</dbReference>
<protein>
    <submittedName>
        <fullName evidence="2">Uncharacterized protein</fullName>
    </submittedName>
</protein>
<dbReference type="SUPFAM" id="SSF48371">
    <property type="entry name" value="ARM repeat"/>
    <property type="match status" value="1"/>
</dbReference>
<evidence type="ECO:0000313" key="3">
    <source>
        <dbReference type="Proteomes" id="UP000600918"/>
    </source>
</evidence>
<comment type="caution">
    <text evidence="2">The sequence shown here is derived from an EMBL/GenBank/DDBJ whole genome shotgun (WGS) entry which is preliminary data.</text>
</comment>
<reference evidence="2" key="1">
    <citation type="journal article" date="2020" name="G3 (Bethesda)">
        <title>High-Quality Assemblies for Three Invasive Social Wasps from the &lt;i&gt;Vespula&lt;/i&gt; Genus.</title>
        <authorList>
            <person name="Harrop T.W.R."/>
            <person name="Guhlin J."/>
            <person name="McLaughlin G.M."/>
            <person name="Permina E."/>
            <person name="Stockwell P."/>
            <person name="Gilligan J."/>
            <person name="Le Lec M.F."/>
            <person name="Gruber M.A.M."/>
            <person name="Quinn O."/>
            <person name="Lovegrove M."/>
            <person name="Duncan E.J."/>
            <person name="Remnant E.J."/>
            <person name="Van Eeckhoven J."/>
            <person name="Graham B."/>
            <person name="Knapp R.A."/>
            <person name="Langford K.W."/>
            <person name="Kronenberg Z."/>
            <person name="Press M.O."/>
            <person name="Eacker S.M."/>
            <person name="Wilson-Rankin E.E."/>
            <person name="Purcell J."/>
            <person name="Lester P.J."/>
            <person name="Dearden P.K."/>
        </authorList>
    </citation>
    <scope>NUCLEOTIDE SEQUENCE</scope>
    <source>
        <strain evidence="2">Volc-1</strain>
    </source>
</reference>
<gene>
    <name evidence="2" type="ORF">H0235_004427</name>
</gene>
<dbReference type="AlphaFoldDB" id="A0A834P7H2"/>